<dbReference type="InterPro" id="IPR035093">
    <property type="entry name" value="RelE/ParE_toxin_dom_sf"/>
</dbReference>
<name>A0A1F7XZ82_9BACT</name>
<proteinExistence type="predicted"/>
<reference evidence="1 2" key="1">
    <citation type="journal article" date="2016" name="Nat. Commun.">
        <title>Thousands of microbial genomes shed light on interconnected biogeochemical processes in an aquifer system.</title>
        <authorList>
            <person name="Anantharaman K."/>
            <person name="Brown C.T."/>
            <person name="Hug L.A."/>
            <person name="Sharon I."/>
            <person name="Castelle C.J."/>
            <person name="Probst A.J."/>
            <person name="Thomas B.C."/>
            <person name="Singh A."/>
            <person name="Wilkins M.J."/>
            <person name="Karaoz U."/>
            <person name="Brodie E.L."/>
            <person name="Williams K.H."/>
            <person name="Hubbard S.S."/>
            <person name="Banfield J.F."/>
        </authorList>
    </citation>
    <scope>NUCLEOTIDE SEQUENCE [LARGE SCALE GENOMIC DNA]</scope>
</reference>
<evidence type="ECO:0008006" key="3">
    <source>
        <dbReference type="Google" id="ProtNLM"/>
    </source>
</evidence>
<protein>
    <recommendedName>
        <fullName evidence="3">Addiction module toxin RelE</fullName>
    </recommendedName>
</protein>
<evidence type="ECO:0000313" key="1">
    <source>
        <dbReference type="EMBL" id="OGM20332.1"/>
    </source>
</evidence>
<dbReference type="SUPFAM" id="SSF143011">
    <property type="entry name" value="RelE-like"/>
    <property type="match status" value="1"/>
</dbReference>
<sequence>MKVILTKHAEEKLKRKDIKKFKITKRKLRKFLENPRSRSKTKYGNFAVVDQIDQEHDVRIIYDIIEVGIKVITFHIARKQRYK</sequence>
<organism evidence="1 2">
    <name type="scientific">Candidatus Woesebacteria bacterium RIFCSPHIGHO2_01_FULL_38_9</name>
    <dbReference type="NCBI Taxonomy" id="1802492"/>
    <lineage>
        <taxon>Bacteria</taxon>
        <taxon>Candidatus Woeseibacteriota</taxon>
    </lineage>
</organism>
<accession>A0A1F7XZ82</accession>
<gene>
    <name evidence="1" type="ORF">A2714_04780</name>
</gene>
<comment type="caution">
    <text evidence="1">The sequence shown here is derived from an EMBL/GenBank/DDBJ whole genome shotgun (WGS) entry which is preliminary data.</text>
</comment>
<evidence type="ECO:0000313" key="2">
    <source>
        <dbReference type="Proteomes" id="UP000178419"/>
    </source>
</evidence>
<dbReference type="Gene3D" id="3.30.2310.20">
    <property type="entry name" value="RelE-like"/>
    <property type="match status" value="1"/>
</dbReference>
<dbReference type="EMBL" id="MGGE01000044">
    <property type="protein sequence ID" value="OGM20332.1"/>
    <property type="molecule type" value="Genomic_DNA"/>
</dbReference>
<dbReference type="Proteomes" id="UP000178419">
    <property type="component" value="Unassembled WGS sequence"/>
</dbReference>
<dbReference type="AlphaFoldDB" id="A0A1F7XZ82"/>